<organism evidence="1 2">
    <name type="scientific">Paenibacillus phyllosphaerae</name>
    <dbReference type="NCBI Taxonomy" id="274593"/>
    <lineage>
        <taxon>Bacteria</taxon>
        <taxon>Bacillati</taxon>
        <taxon>Bacillota</taxon>
        <taxon>Bacilli</taxon>
        <taxon>Bacillales</taxon>
        <taxon>Paenibacillaceae</taxon>
        <taxon>Paenibacillus</taxon>
    </lineage>
</organism>
<gene>
    <name evidence="1" type="ORF">FHS18_005354</name>
</gene>
<name>A0A7W5B3I0_9BACL</name>
<sequence>MFYFPSPAETDIPFRFMVITTEGNMIARMRLGVNEHEIIQDFKVREKAVTWIDLPESTDHSYEFHYTYYDQDGQAIDR</sequence>
<keyword evidence="2" id="KW-1185">Reference proteome</keyword>
<evidence type="ECO:0000313" key="1">
    <source>
        <dbReference type="EMBL" id="MBB3113251.1"/>
    </source>
</evidence>
<accession>A0A7W5B3I0</accession>
<proteinExistence type="predicted"/>
<reference evidence="1 2" key="1">
    <citation type="submission" date="2020-08" db="EMBL/GenBank/DDBJ databases">
        <title>Genomic Encyclopedia of Type Strains, Phase III (KMG-III): the genomes of soil and plant-associated and newly described type strains.</title>
        <authorList>
            <person name="Whitman W."/>
        </authorList>
    </citation>
    <scope>NUCLEOTIDE SEQUENCE [LARGE SCALE GENOMIC DNA]</scope>
    <source>
        <strain evidence="1 2">CECT 5862</strain>
    </source>
</reference>
<dbReference type="RefSeq" id="WP_183603340.1">
    <property type="nucleotide sequence ID" value="NZ_JACHXK010000017.1"/>
</dbReference>
<comment type="caution">
    <text evidence="1">The sequence shown here is derived from an EMBL/GenBank/DDBJ whole genome shotgun (WGS) entry which is preliminary data.</text>
</comment>
<dbReference type="EMBL" id="JACHXK010000017">
    <property type="protein sequence ID" value="MBB3113251.1"/>
    <property type="molecule type" value="Genomic_DNA"/>
</dbReference>
<dbReference type="Proteomes" id="UP000570361">
    <property type="component" value="Unassembled WGS sequence"/>
</dbReference>
<dbReference type="AlphaFoldDB" id="A0A7W5B3I0"/>
<evidence type="ECO:0000313" key="2">
    <source>
        <dbReference type="Proteomes" id="UP000570361"/>
    </source>
</evidence>
<protein>
    <submittedName>
        <fullName evidence="1">Uncharacterized protein</fullName>
    </submittedName>
</protein>